<organism evidence="2">
    <name type="scientific">marine metagenome</name>
    <dbReference type="NCBI Taxonomy" id="408172"/>
    <lineage>
        <taxon>unclassified sequences</taxon>
        <taxon>metagenomes</taxon>
        <taxon>ecological metagenomes</taxon>
    </lineage>
</organism>
<dbReference type="EMBL" id="UINC01090691">
    <property type="protein sequence ID" value="SVC42859.1"/>
    <property type="molecule type" value="Genomic_DNA"/>
</dbReference>
<keyword evidence="1" id="KW-0812">Transmembrane</keyword>
<name>A0A382M1N3_9ZZZZ</name>
<keyword evidence="1" id="KW-0472">Membrane</keyword>
<dbReference type="AlphaFoldDB" id="A0A382M1N3"/>
<proteinExistence type="predicted"/>
<protein>
    <submittedName>
        <fullName evidence="2">Uncharacterized protein</fullName>
    </submittedName>
</protein>
<reference evidence="2" key="1">
    <citation type="submission" date="2018-05" db="EMBL/GenBank/DDBJ databases">
        <authorList>
            <person name="Lanie J.A."/>
            <person name="Ng W.-L."/>
            <person name="Kazmierczak K.M."/>
            <person name="Andrzejewski T.M."/>
            <person name="Davidsen T.M."/>
            <person name="Wayne K.J."/>
            <person name="Tettelin H."/>
            <person name="Glass J.I."/>
            <person name="Rusch D."/>
            <person name="Podicherti R."/>
            <person name="Tsui H.-C.T."/>
            <person name="Winkler M.E."/>
        </authorList>
    </citation>
    <scope>NUCLEOTIDE SEQUENCE</scope>
</reference>
<feature type="non-terminal residue" evidence="2">
    <location>
        <position position="127"/>
    </location>
</feature>
<accession>A0A382M1N3</accession>
<feature type="transmembrane region" description="Helical" evidence="1">
    <location>
        <begin position="20"/>
        <end position="44"/>
    </location>
</feature>
<evidence type="ECO:0000313" key="2">
    <source>
        <dbReference type="EMBL" id="SVC42859.1"/>
    </source>
</evidence>
<sequence length="127" mass="13317">MKFPWDNDISEIEKAGSDGGMVAGVCASILFIPAGLSMFPFLAIGTISMVVGSSIGINGGGGHATTASQAFDDAFFEVLGAIQTVHSITTYLPPIWEPHPPEPVKCRVCGKNLLFPGETHVCIPNIS</sequence>
<keyword evidence="1" id="KW-1133">Transmembrane helix</keyword>
<gene>
    <name evidence="2" type="ORF">METZ01_LOCUS295713</name>
</gene>
<evidence type="ECO:0000256" key="1">
    <source>
        <dbReference type="SAM" id="Phobius"/>
    </source>
</evidence>